<evidence type="ECO:0000259" key="2">
    <source>
        <dbReference type="Pfam" id="PF14338"/>
    </source>
</evidence>
<dbReference type="InterPro" id="IPR011856">
    <property type="entry name" value="tRNA_endonuc-like_dom_sf"/>
</dbReference>
<dbReference type="SUPFAM" id="SSF52980">
    <property type="entry name" value="Restriction endonuclease-like"/>
    <property type="match status" value="1"/>
</dbReference>
<keyword evidence="3" id="KW-0540">Nuclease</keyword>
<dbReference type="Pfam" id="PF14338">
    <property type="entry name" value="Mrr_N"/>
    <property type="match status" value="1"/>
</dbReference>
<evidence type="ECO:0000259" key="1">
    <source>
        <dbReference type="Pfam" id="PF04471"/>
    </source>
</evidence>
<dbReference type="Pfam" id="PF04471">
    <property type="entry name" value="Mrr_cat"/>
    <property type="match status" value="1"/>
</dbReference>
<name>A0ABU8C4C3_9GAMM</name>
<dbReference type="Gene3D" id="3.40.1350.10">
    <property type="match status" value="1"/>
</dbReference>
<keyword evidence="3" id="KW-0378">Hydrolase</keyword>
<dbReference type="InterPro" id="IPR007560">
    <property type="entry name" value="Restrct_endonuc_IV_Mrr"/>
</dbReference>
<proteinExistence type="predicted"/>
<dbReference type="Proteomes" id="UP001375382">
    <property type="component" value="Unassembled WGS sequence"/>
</dbReference>
<feature type="domain" description="Restriction endonuclease type IV Mrr" evidence="1">
    <location>
        <begin position="146"/>
        <end position="261"/>
    </location>
</feature>
<dbReference type="GO" id="GO:0004519">
    <property type="term" value="F:endonuclease activity"/>
    <property type="evidence" value="ECO:0007669"/>
    <property type="project" value="UniProtKB-KW"/>
</dbReference>
<comment type="caution">
    <text evidence="3">The sequence shown here is derived from an EMBL/GenBank/DDBJ whole genome shotgun (WGS) entry which is preliminary data.</text>
</comment>
<dbReference type="InterPro" id="IPR025745">
    <property type="entry name" value="Mrr-like_N_dom"/>
</dbReference>
<keyword evidence="3" id="KW-0255">Endonuclease</keyword>
<dbReference type="RefSeq" id="WP_335734939.1">
    <property type="nucleotide sequence ID" value="NZ_JALAAR010000003.1"/>
</dbReference>
<sequence length="288" mass="31850">MTRENFPVTYDQLMNPLLRALGELGGSASNAELLDKVIELEGFSEEVTSVLHNPERGNQTEVGYRLAWARTYLRQAGYLLNSARGVWALTDLGHEHPTVDPDYIVRLVQGRLTDTAVTPAGAEVIPEDELPEEALEWREQLHHILINQMTPDAFERLTQRLLRESGFINVQVTGRTGDGGIDGKGIARINGLMSFHIAFQCKKYQGSVTAPEIRNFRGATIGVADRGLFITTGTFTRAAIEEANRIGAAPIDLLDGDMLADKLKELSLGVKTEMVEKVTVQSDWFTTI</sequence>
<dbReference type="EMBL" id="JALAAR010000003">
    <property type="protein sequence ID" value="MEH8016520.1"/>
    <property type="molecule type" value="Genomic_DNA"/>
</dbReference>
<evidence type="ECO:0000313" key="3">
    <source>
        <dbReference type="EMBL" id="MEH8016520.1"/>
    </source>
</evidence>
<dbReference type="InterPro" id="IPR011335">
    <property type="entry name" value="Restrct_endonuc-II-like"/>
</dbReference>
<feature type="domain" description="Restriction system protein Mrr-like N-terminal" evidence="2">
    <location>
        <begin position="10"/>
        <end position="95"/>
    </location>
</feature>
<dbReference type="InterPro" id="IPR052906">
    <property type="entry name" value="Type_IV_Methyl-Rstrct_Enzyme"/>
</dbReference>
<dbReference type="PANTHER" id="PTHR30015">
    <property type="entry name" value="MRR RESTRICTION SYSTEM PROTEIN"/>
    <property type="match status" value="1"/>
</dbReference>
<evidence type="ECO:0000313" key="4">
    <source>
        <dbReference type="Proteomes" id="UP001375382"/>
    </source>
</evidence>
<dbReference type="GO" id="GO:0016787">
    <property type="term" value="F:hydrolase activity"/>
    <property type="evidence" value="ECO:0007669"/>
    <property type="project" value="UniProtKB-KW"/>
</dbReference>
<reference evidence="3 4" key="1">
    <citation type="journal article" date="2023" name="Ecotoxicol. Environ. Saf.">
        <title>Mercury remediation potential of mercury-resistant strain Rheinheimera metallidurans sp. nov. isolated from a municipal waste dumping site.</title>
        <authorList>
            <person name="Yadav V."/>
            <person name="Manjhi A."/>
            <person name="Vadakedath N."/>
        </authorList>
    </citation>
    <scope>NUCLEOTIDE SEQUENCE [LARGE SCALE GENOMIC DNA]</scope>
    <source>
        <strain evidence="3 4">E-49</strain>
    </source>
</reference>
<gene>
    <name evidence="3" type="ORF">MN202_04715</name>
</gene>
<dbReference type="PANTHER" id="PTHR30015:SF7">
    <property type="entry name" value="TYPE IV METHYL-DIRECTED RESTRICTION ENZYME ECOKMRR"/>
    <property type="match status" value="1"/>
</dbReference>
<protein>
    <submittedName>
        <fullName evidence="3">Restriction endonuclease</fullName>
        <ecNumber evidence="3">3.1.21.-</ecNumber>
    </submittedName>
</protein>
<accession>A0ABU8C4C3</accession>
<dbReference type="EC" id="3.1.21.-" evidence="3"/>
<organism evidence="3 4">
    <name type="scientific">Rheinheimera muenzenbergensis</name>
    <dbReference type="NCBI Taxonomy" id="1193628"/>
    <lineage>
        <taxon>Bacteria</taxon>
        <taxon>Pseudomonadati</taxon>
        <taxon>Pseudomonadota</taxon>
        <taxon>Gammaproteobacteria</taxon>
        <taxon>Chromatiales</taxon>
        <taxon>Chromatiaceae</taxon>
        <taxon>Rheinheimera</taxon>
    </lineage>
</organism>
<keyword evidence="4" id="KW-1185">Reference proteome</keyword>